<evidence type="ECO:0000256" key="1">
    <source>
        <dbReference type="SAM" id="MobiDB-lite"/>
    </source>
</evidence>
<feature type="transmembrane region" description="Helical" evidence="2">
    <location>
        <begin position="208"/>
        <end position="231"/>
    </location>
</feature>
<evidence type="ECO:0000313" key="4">
    <source>
        <dbReference type="Proteomes" id="UP000235371"/>
    </source>
</evidence>
<proteinExistence type="predicted"/>
<accession>A0A2J6SYF3</accession>
<feature type="region of interest" description="Disordered" evidence="1">
    <location>
        <begin position="145"/>
        <end position="172"/>
    </location>
</feature>
<keyword evidence="2" id="KW-1133">Transmembrane helix</keyword>
<dbReference type="AlphaFoldDB" id="A0A2J6SYF3"/>
<dbReference type="GeneID" id="36596805"/>
<gene>
    <name evidence="3" type="ORF">K444DRAFT_80678</name>
</gene>
<keyword evidence="4" id="KW-1185">Reference proteome</keyword>
<organism evidence="3 4">
    <name type="scientific">Hyaloscypha bicolor E</name>
    <dbReference type="NCBI Taxonomy" id="1095630"/>
    <lineage>
        <taxon>Eukaryota</taxon>
        <taxon>Fungi</taxon>
        <taxon>Dikarya</taxon>
        <taxon>Ascomycota</taxon>
        <taxon>Pezizomycotina</taxon>
        <taxon>Leotiomycetes</taxon>
        <taxon>Helotiales</taxon>
        <taxon>Hyaloscyphaceae</taxon>
        <taxon>Hyaloscypha</taxon>
        <taxon>Hyaloscypha bicolor</taxon>
    </lineage>
</organism>
<dbReference type="RefSeq" id="XP_024732712.1">
    <property type="nucleotide sequence ID" value="XM_024888729.1"/>
</dbReference>
<feature type="compositionally biased region" description="Basic and acidic residues" evidence="1">
    <location>
        <begin position="150"/>
        <end position="164"/>
    </location>
</feature>
<name>A0A2J6SYF3_9HELO</name>
<dbReference type="OrthoDB" id="10282448at2759"/>
<reference evidence="3 4" key="1">
    <citation type="submission" date="2016-04" db="EMBL/GenBank/DDBJ databases">
        <title>A degradative enzymes factory behind the ericoid mycorrhizal symbiosis.</title>
        <authorList>
            <consortium name="DOE Joint Genome Institute"/>
            <person name="Martino E."/>
            <person name="Morin E."/>
            <person name="Grelet G."/>
            <person name="Kuo A."/>
            <person name="Kohler A."/>
            <person name="Daghino S."/>
            <person name="Barry K."/>
            <person name="Choi C."/>
            <person name="Cichocki N."/>
            <person name="Clum A."/>
            <person name="Copeland A."/>
            <person name="Hainaut M."/>
            <person name="Haridas S."/>
            <person name="Labutti K."/>
            <person name="Lindquist E."/>
            <person name="Lipzen A."/>
            <person name="Khouja H.-R."/>
            <person name="Murat C."/>
            <person name="Ohm R."/>
            <person name="Olson A."/>
            <person name="Spatafora J."/>
            <person name="Veneault-Fourrey C."/>
            <person name="Henrissat B."/>
            <person name="Grigoriev I."/>
            <person name="Martin F."/>
            <person name="Perotto S."/>
        </authorList>
    </citation>
    <scope>NUCLEOTIDE SEQUENCE [LARGE SCALE GENOMIC DNA]</scope>
    <source>
        <strain evidence="3 4">E</strain>
    </source>
</reference>
<evidence type="ECO:0000256" key="2">
    <source>
        <dbReference type="SAM" id="Phobius"/>
    </source>
</evidence>
<dbReference type="InParanoid" id="A0A2J6SYF3"/>
<dbReference type="EMBL" id="KZ613854">
    <property type="protein sequence ID" value="PMD55808.1"/>
    <property type="molecule type" value="Genomic_DNA"/>
</dbReference>
<keyword evidence="2" id="KW-0472">Membrane</keyword>
<sequence>MLAVNASTVLDTRDKYGPQDLPPGHHVWCSCGSILDGTSYNNARTQLSDKFHQIKTKNKLSGGDDITIVVRDVVAFACSEADQGGSLRIGAWWLTLFTRSIQKLCGDHSTGTYWIFTGGHAVMYGFKHDDGKDACSNVPALSPNTCNHPPLKDESPMPPEDKRSTSNVTSGLGTRDVHTHCGCGFNMDESAAKNAVDTLRKQVDKNRYLASVSTTGISGGVIAFICIPVGFVSQKVYVDPDKYDYYFKEIKGACWEIIAGTYSDSFGAEGDINYGYMRYSPGMELRVCDNPASASAQNCPK</sequence>
<evidence type="ECO:0000313" key="3">
    <source>
        <dbReference type="EMBL" id="PMD55808.1"/>
    </source>
</evidence>
<protein>
    <submittedName>
        <fullName evidence="3">Uncharacterized protein</fullName>
    </submittedName>
</protein>
<keyword evidence="2" id="KW-0812">Transmembrane</keyword>
<dbReference type="Proteomes" id="UP000235371">
    <property type="component" value="Unassembled WGS sequence"/>
</dbReference>